<dbReference type="AlphaFoldDB" id="M3AHV7"/>
<dbReference type="Proteomes" id="UP000016932">
    <property type="component" value="Unassembled WGS sequence"/>
</dbReference>
<keyword evidence="1" id="KW-0175">Coiled coil</keyword>
<dbReference type="HOGENOM" id="CLU_947060_0_0_1"/>
<dbReference type="RefSeq" id="XP_007924800.1">
    <property type="nucleotide sequence ID" value="XM_007926609.1"/>
</dbReference>
<dbReference type="GeneID" id="19332945"/>
<organism evidence="2 3">
    <name type="scientific">Pseudocercospora fijiensis (strain CIRAD86)</name>
    <name type="common">Black leaf streak disease fungus</name>
    <name type="synonym">Mycosphaerella fijiensis</name>
    <dbReference type="NCBI Taxonomy" id="383855"/>
    <lineage>
        <taxon>Eukaryota</taxon>
        <taxon>Fungi</taxon>
        <taxon>Dikarya</taxon>
        <taxon>Ascomycota</taxon>
        <taxon>Pezizomycotina</taxon>
        <taxon>Dothideomycetes</taxon>
        <taxon>Dothideomycetidae</taxon>
        <taxon>Mycosphaerellales</taxon>
        <taxon>Mycosphaerellaceae</taxon>
        <taxon>Pseudocercospora</taxon>
    </lineage>
</organism>
<evidence type="ECO:0000313" key="3">
    <source>
        <dbReference type="Proteomes" id="UP000016932"/>
    </source>
</evidence>
<dbReference type="OrthoDB" id="3649683at2759"/>
<reference evidence="2 3" key="1">
    <citation type="journal article" date="2012" name="PLoS Pathog.">
        <title>Diverse lifestyles and strategies of plant pathogenesis encoded in the genomes of eighteen Dothideomycetes fungi.</title>
        <authorList>
            <person name="Ohm R.A."/>
            <person name="Feau N."/>
            <person name="Henrissat B."/>
            <person name="Schoch C.L."/>
            <person name="Horwitz B.A."/>
            <person name="Barry K.W."/>
            <person name="Condon B.J."/>
            <person name="Copeland A.C."/>
            <person name="Dhillon B."/>
            <person name="Glaser F."/>
            <person name="Hesse C.N."/>
            <person name="Kosti I."/>
            <person name="LaButti K."/>
            <person name="Lindquist E.A."/>
            <person name="Lucas S."/>
            <person name="Salamov A.A."/>
            <person name="Bradshaw R.E."/>
            <person name="Ciuffetti L."/>
            <person name="Hamelin R.C."/>
            <person name="Kema G.H.J."/>
            <person name="Lawrence C."/>
            <person name="Scott J.A."/>
            <person name="Spatafora J.W."/>
            <person name="Turgeon B.G."/>
            <person name="de Wit P.J.G.M."/>
            <person name="Zhong S."/>
            <person name="Goodwin S.B."/>
            <person name="Grigoriev I.V."/>
        </authorList>
    </citation>
    <scope>NUCLEOTIDE SEQUENCE [LARGE SCALE GENOMIC DNA]</scope>
    <source>
        <strain evidence="2 3">CIRAD86</strain>
    </source>
</reference>
<protein>
    <submittedName>
        <fullName evidence="2">Uncharacterized protein</fullName>
    </submittedName>
</protein>
<feature type="coiled-coil region" evidence="1">
    <location>
        <begin position="35"/>
        <end position="69"/>
    </location>
</feature>
<feature type="coiled-coil region" evidence="1">
    <location>
        <begin position="179"/>
        <end position="230"/>
    </location>
</feature>
<keyword evidence="3" id="KW-1185">Reference proteome</keyword>
<accession>M3AHV7</accession>
<proteinExistence type="predicted"/>
<sequence length="294" mass="34327">MVWFWFKASSVQPEPEPEPSSKTLHKAQVARDTSIERYHNKIRDLQESLVLAEREVNEAYRENGSLRRANSTLELNLNKEHEVNKQLCQEIQASEKRQQELRKCADSVRSLLKRANYELEILKIDKYRKGHRWITAVQSNCLLSQQRDWFQATRDQDKSGYAKLQAQKNRTLWRLTTSLSKLALQNDQLKLRVKELNKAFQTKFEPGIELAVAREKLSGARQKIRVLEAEKLALLAMDKKATDLEFSLRQELGQEKTRASRLEGAWKDAAWLLDGDWRYVDKQSLRGILKPLLK</sequence>
<dbReference type="EMBL" id="KB446557">
    <property type="protein sequence ID" value="EME84176.1"/>
    <property type="molecule type" value="Genomic_DNA"/>
</dbReference>
<name>M3AHV7_PSEFD</name>
<dbReference type="KEGG" id="pfj:MYCFIDRAFT_173215"/>
<gene>
    <name evidence="2" type="ORF">MYCFIDRAFT_173215</name>
</gene>
<dbReference type="VEuPathDB" id="FungiDB:MYCFIDRAFT_173215"/>
<evidence type="ECO:0000256" key="1">
    <source>
        <dbReference type="SAM" id="Coils"/>
    </source>
</evidence>
<evidence type="ECO:0000313" key="2">
    <source>
        <dbReference type="EMBL" id="EME84176.1"/>
    </source>
</evidence>